<feature type="non-terminal residue" evidence="4">
    <location>
        <position position="1"/>
    </location>
</feature>
<evidence type="ECO:0000313" key="4">
    <source>
        <dbReference type="EMBL" id="CAF4336736.1"/>
    </source>
</evidence>
<evidence type="ECO:0000313" key="5">
    <source>
        <dbReference type="Proteomes" id="UP000663868"/>
    </source>
</evidence>
<dbReference type="Gene3D" id="3.40.50.12780">
    <property type="entry name" value="N-terminal domain of ligase-like"/>
    <property type="match status" value="1"/>
</dbReference>
<dbReference type="PANTHER" id="PTHR44845:SF6">
    <property type="entry name" value="BETA-ALANINE-ACTIVATING ENZYME"/>
    <property type="match status" value="1"/>
</dbReference>
<dbReference type="PANTHER" id="PTHR44845">
    <property type="entry name" value="CARRIER DOMAIN-CONTAINING PROTEIN"/>
    <property type="match status" value="1"/>
</dbReference>
<sequence>KDVTVLEAVPSYLDTICQHLEIQNETECLKKLRTLSSGGDVLTNQIMSRLKKYASIPSSPLSSDGCRLWNTYGQAEATITSTYFQIGFDFDCDKQVMSIGKPLPYFYCAVMDEYFQFVAVNQEGELFVGGECVFAGYFGRDDLTAKVLVEINNNIFYRSGDVVQYDQQSFLYFKGRKDHQ</sequence>
<reference evidence="4" key="1">
    <citation type="submission" date="2021-02" db="EMBL/GenBank/DDBJ databases">
        <authorList>
            <person name="Nowell W R."/>
        </authorList>
    </citation>
    <scope>NUCLEOTIDE SEQUENCE</scope>
</reference>
<dbReference type="EMBL" id="CAJOBB010017211">
    <property type="protein sequence ID" value="CAF4336736.1"/>
    <property type="molecule type" value="Genomic_DNA"/>
</dbReference>
<organism evidence="4 5">
    <name type="scientific">Adineta steineri</name>
    <dbReference type="NCBI Taxonomy" id="433720"/>
    <lineage>
        <taxon>Eukaryota</taxon>
        <taxon>Metazoa</taxon>
        <taxon>Spiralia</taxon>
        <taxon>Gnathifera</taxon>
        <taxon>Rotifera</taxon>
        <taxon>Eurotatoria</taxon>
        <taxon>Bdelloidea</taxon>
        <taxon>Adinetida</taxon>
        <taxon>Adinetidae</taxon>
        <taxon>Adineta</taxon>
    </lineage>
</organism>
<dbReference type="Proteomes" id="UP000663868">
    <property type="component" value="Unassembled WGS sequence"/>
</dbReference>
<feature type="domain" description="AMP-dependent synthetase/ligase" evidence="3">
    <location>
        <begin position="3"/>
        <end position="138"/>
    </location>
</feature>
<dbReference type="InterPro" id="IPR042099">
    <property type="entry name" value="ANL_N_sf"/>
</dbReference>
<keyword evidence="2" id="KW-0597">Phosphoprotein</keyword>
<name>A0A820K7M1_9BILA</name>
<feature type="non-terminal residue" evidence="4">
    <location>
        <position position="180"/>
    </location>
</feature>
<protein>
    <recommendedName>
        <fullName evidence="3">AMP-dependent synthetase/ligase domain-containing protein</fullName>
    </recommendedName>
</protein>
<dbReference type="SUPFAM" id="SSF56801">
    <property type="entry name" value="Acetyl-CoA synthetase-like"/>
    <property type="match status" value="1"/>
</dbReference>
<evidence type="ECO:0000256" key="2">
    <source>
        <dbReference type="ARBA" id="ARBA00022553"/>
    </source>
</evidence>
<keyword evidence="1" id="KW-0596">Phosphopantetheine</keyword>
<dbReference type="AlphaFoldDB" id="A0A820K7M1"/>
<comment type="caution">
    <text evidence="4">The sequence shown here is derived from an EMBL/GenBank/DDBJ whole genome shotgun (WGS) entry which is preliminary data.</text>
</comment>
<proteinExistence type="predicted"/>
<accession>A0A820K7M1</accession>
<dbReference type="Pfam" id="PF00501">
    <property type="entry name" value="AMP-binding"/>
    <property type="match status" value="1"/>
</dbReference>
<gene>
    <name evidence="4" type="ORF">KXQ929_LOCUS47482</name>
</gene>
<evidence type="ECO:0000256" key="1">
    <source>
        <dbReference type="ARBA" id="ARBA00022450"/>
    </source>
</evidence>
<evidence type="ECO:0000259" key="3">
    <source>
        <dbReference type="Pfam" id="PF00501"/>
    </source>
</evidence>
<dbReference type="InterPro" id="IPR000873">
    <property type="entry name" value="AMP-dep_synth/lig_dom"/>
</dbReference>